<keyword evidence="1" id="KW-0812">Transmembrane</keyword>
<evidence type="ECO:0000313" key="3">
    <source>
        <dbReference type="Proteomes" id="UP001596174"/>
    </source>
</evidence>
<keyword evidence="1" id="KW-0472">Membrane</keyword>
<proteinExistence type="predicted"/>
<comment type="caution">
    <text evidence="2">The sequence shown here is derived from an EMBL/GenBank/DDBJ whole genome shotgun (WGS) entry which is preliminary data.</text>
</comment>
<dbReference type="EMBL" id="JBHSQJ010000001">
    <property type="protein sequence ID" value="MFC5905629.1"/>
    <property type="molecule type" value="Genomic_DNA"/>
</dbReference>
<dbReference type="Proteomes" id="UP001596174">
    <property type="component" value="Unassembled WGS sequence"/>
</dbReference>
<evidence type="ECO:0000313" key="2">
    <source>
        <dbReference type="EMBL" id="MFC5905629.1"/>
    </source>
</evidence>
<gene>
    <name evidence="2" type="ORF">ACFP3V_00115</name>
</gene>
<keyword evidence="3" id="KW-1185">Reference proteome</keyword>
<accession>A0ABW1FW11</accession>
<evidence type="ECO:0008006" key="4">
    <source>
        <dbReference type="Google" id="ProtNLM"/>
    </source>
</evidence>
<name>A0ABW1FW11_9ACTN</name>
<feature type="transmembrane region" description="Helical" evidence="1">
    <location>
        <begin position="31"/>
        <end position="60"/>
    </location>
</feature>
<sequence>MVFNVSAALLFGVALVFMVRARMAPVGGSIVAFLFGFYAAASGLAPVVSDFVTSLAHALASLH</sequence>
<evidence type="ECO:0000256" key="1">
    <source>
        <dbReference type="SAM" id="Phobius"/>
    </source>
</evidence>
<reference evidence="3" key="1">
    <citation type="journal article" date="2019" name="Int. J. Syst. Evol. Microbiol.">
        <title>The Global Catalogue of Microorganisms (GCM) 10K type strain sequencing project: providing services to taxonomists for standard genome sequencing and annotation.</title>
        <authorList>
            <consortium name="The Broad Institute Genomics Platform"/>
            <consortium name="The Broad Institute Genome Sequencing Center for Infectious Disease"/>
            <person name="Wu L."/>
            <person name="Ma J."/>
        </authorList>
    </citation>
    <scope>NUCLEOTIDE SEQUENCE [LARGE SCALE GENOMIC DNA]</scope>
    <source>
        <strain evidence="3">JCM 4816</strain>
    </source>
</reference>
<protein>
    <recommendedName>
        <fullName evidence="4">DUF2304 domain-containing protein</fullName>
    </recommendedName>
</protein>
<organism evidence="2 3">
    <name type="scientific">Streptacidiphilus monticola</name>
    <dbReference type="NCBI Taxonomy" id="2161674"/>
    <lineage>
        <taxon>Bacteria</taxon>
        <taxon>Bacillati</taxon>
        <taxon>Actinomycetota</taxon>
        <taxon>Actinomycetes</taxon>
        <taxon>Kitasatosporales</taxon>
        <taxon>Streptomycetaceae</taxon>
        <taxon>Streptacidiphilus</taxon>
    </lineage>
</organism>
<dbReference type="RefSeq" id="WP_380578242.1">
    <property type="nucleotide sequence ID" value="NZ_JBHSQJ010000001.1"/>
</dbReference>
<keyword evidence="1" id="KW-1133">Transmembrane helix</keyword>